<dbReference type="KEGG" id="msto:MSTO_34770"/>
<gene>
    <name evidence="2" type="ORF">MSTO_34770</name>
</gene>
<dbReference type="EMBL" id="AP022587">
    <property type="protein sequence ID" value="BBY23272.1"/>
    <property type="molecule type" value="Genomic_DNA"/>
</dbReference>
<protein>
    <submittedName>
        <fullName evidence="2">Uncharacterized protein</fullName>
    </submittedName>
</protein>
<dbReference type="AlphaFoldDB" id="A0A7I7QAZ0"/>
<organism evidence="2 3">
    <name type="scientific">Mycobacterium stomatepiae</name>
    <dbReference type="NCBI Taxonomy" id="470076"/>
    <lineage>
        <taxon>Bacteria</taxon>
        <taxon>Bacillati</taxon>
        <taxon>Actinomycetota</taxon>
        <taxon>Actinomycetes</taxon>
        <taxon>Mycobacteriales</taxon>
        <taxon>Mycobacteriaceae</taxon>
        <taxon>Mycobacterium</taxon>
        <taxon>Mycobacterium simiae complex</taxon>
    </lineage>
</organism>
<evidence type="ECO:0000313" key="2">
    <source>
        <dbReference type="EMBL" id="BBY23272.1"/>
    </source>
</evidence>
<name>A0A7I7QAZ0_9MYCO</name>
<evidence type="ECO:0000256" key="1">
    <source>
        <dbReference type="SAM" id="MobiDB-lite"/>
    </source>
</evidence>
<reference evidence="2 3" key="1">
    <citation type="journal article" date="2019" name="Emerg. Microbes Infect.">
        <title>Comprehensive subspecies identification of 175 nontuberculous mycobacteria species based on 7547 genomic profiles.</title>
        <authorList>
            <person name="Matsumoto Y."/>
            <person name="Kinjo T."/>
            <person name="Motooka D."/>
            <person name="Nabeya D."/>
            <person name="Jung N."/>
            <person name="Uechi K."/>
            <person name="Horii T."/>
            <person name="Iida T."/>
            <person name="Fujita J."/>
            <person name="Nakamura S."/>
        </authorList>
    </citation>
    <scope>NUCLEOTIDE SEQUENCE [LARGE SCALE GENOMIC DNA]</scope>
    <source>
        <strain evidence="2 3">JCM 17783</strain>
    </source>
</reference>
<keyword evidence="3" id="KW-1185">Reference proteome</keyword>
<feature type="compositionally biased region" description="Basic and acidic residues" evidence="1">
    <location>
        <begin position="36"/>
        <end position="45"/>
    </location>
</feature>
<evidence type="ECO:0000313" key="3">
    <source>
        <dbReference type="Proteomes" id="UP000467130"/>
    </source>
</evidence>
<sequence length="104" mass="11016">MEPQRQVVVGVKPGCDNDIQLGSRRDSGDAGDVAAEPDHGEVDDGIHAPGLELVEALDGVSDPFLLVAPGFRIVLRDLRGHDEHVLVHQRHAEIGGIDGSARGI</sequence>
<feature type="region of interest" description="Disordered" evidence="1">
    <location>
        <begin position="18"/>
        <end position="45"/>
    </location>
</feature>
<dbReference type="Proteomes" id="UP000467130">
    <property type="component" value="Chromosome"/>
</dbReference>
<proteinExistence type="predicted"/>
<accession>A0A7I7QAZ0</accession>